<comment type="caution">
    <text evidence="10">The sequence shown here is derived from an EMBL/GenBank/DDBJ whole genome shotgun (WGS) entry which is preliminary data.</text>
</comment>
<evidence type="ECO:0000256" key="7">
    <source>
        <dbReference type="ARBA" id="ARBA00023098"/>
    </source>
</evidence>
<evidence type="ECO:0000256" key="8">
    <source>
        <dbReference type="ARBA" id="ARBA00023209"/>
    </source>
</evidence>
<keyword evidence="4" id="KW-0521">NADP</keyword>
<keyword evidence="6" id="KW-0520">NAD</keyword>
<dbReference type="CDD" id="cd08175">
    <property type="entry name" value="G1PDH"/>
    <property type="match status" value="1"/>
</dbReference>
<dbReference type="RefSeq" id="WP_368847250.1">
    <property type="nucleotide sequence ID" value="NZ_CP194411.1"/>
</dbReference>
<keyword evidence="11" id="KW-1185">Reference proteome</keyword>
<sequence length="462" mass="50898">MDLSMENVDQLGLNDLLGVSLKCSCGKEHCMDVDSVVVAKGALKRVVEVVKQRGYKKPLVISDANTFAAAGEQVLKILEEAGVGYTAYCYKTKASLVPDEAALGTLLAQIEDSTDLLLAVGSGVINDVTKFVARKTKLPEILVATAPSMDGFVSDTSALTLNNLKSSVRCDLPKVIIGDIDILKKAPKRMILAGLGDMIGKYSALTDWNLSKFINGEYFCEPSAHLSVKAIEKCVDSVNRLPADGNFDDEGIEDIMDGLIRTGIAMSYVGNSRPASGSEHHMSHYWETMFLFQGKEALLHGTKVGLTSIIIAKIYEWLSKEKDFDFAHAEKEIRAFDQVAWEDKMRCFYQQAAPGIIANAAKDKRNDVDLRLKRLSFIKENIAKIQEIAASAQPYTVVENIMKKAGAPLRPIEVGISDEIVHNSVLVAHEVRQRYTILNLLHDLGMLEKYAEKVDAFLHEEK</sequence>
<keyword evidence="1" id="KW-0963">Cytoplasm</keyword>
<dbReference type="Gene3D" id="3.40.50.1970">
    <property type="match status" value="1"/>
</dbReference>
<evidence type="ECO:0000256" key="4">
    <source>
        <dbReference type="ARBA" id="ARBA00022857"/>
    </source>
</evidence>
<dbReference type="Gene3D" id="1.20.1090.10">
    <property type="entry name" value="Dehydroquinate synthase-like - alpha domain"/>
    <property type="match status" value="1"/>
</dbReference>
<evidence type="ECO:0000313" key="11">
    <source>
        <dbReference type="Proteomes" id="UP001559623"/>
    </source>
</evidence>
<keyword evidence="5 10" id="KW-0560">Oxidoreductase</keyword>
<keyword evidence="9" id="KW-1208">Phospholipid metabolism</keyword>
<reference evidence="10 11" key="1">
    <citation type="submission" date="2023-04" db="EMBL/GenBank/DDBJ databases">
        <title>Genome Sequence of Selenomonas sputigena ATCC 33150.</title>
        <authorList>
            <person name="Miller D.P."/>
            <person name="Anvari S."/>
            <person name="Polson S.W."/>
            <person name="Macdonald M."/>
            <person name="Mcdowell J.V."/>
        </authorList>
    </citation>
    <scope>NUCLEOTIDE SEQUENCE [LARGE SCALE GENOMIC DNA]</scope>
    <source>
        <strain evidence="10 11">ATCC 33150</strain>
    </source>
</reference>
<dbReference type="EC" id="1.1.1.261" evidence="10"/>
<keyword evidence="2" id="KW-0444">Lipid biosynthesis</keyword>
<dbReference type="Pfam" id="PF13685">
    <property type="entry name" value="Fe-ADH_2"/>
    <property type="match status" value="1"/>
</dbReference>
<evidence type="ECO:0000256" key="1">
    <source>
        <dbReference type="ARBA" id="ARBA00022490"/>
    </source>
</evidence>
<evidence type="ECO:0000256" key="6">
    <source>
        <dbReference type="ARBA" id="ARBA00023027"/>
    </source>
</evidence>
<dbReference type="Proteomes" id="UP001559623">
    <property type="component" value="Unassembled WGS sequence"/>
</dbReference>
<keyword evidence="3" id="KW-0479">Metal-binding</keyword>
<dbReference type="EMBL" id="JARVLH010000004">
    <property type="protein sequence ID" value="MEX5285524.1"/>
    <property type="molecule type" value="Genomic_DNA"/>
</dbReference>
<organism evidence="10 11">
    <name type="scientific">Selenomonas sputigena</name>
    <dbReference type="NCBI Taxonomy" id="69823"/>
    <lineage>
        <taxon>Bacteria</taxon>
        <taxon>Bacillati</taxon>
        <taxon>Bacillota</taxon>
        <taxon>Negativicutes</taxon>
        <taxon>Selenomonadales</taxon>
        <taxon>Selenomonadaceae</taxon>
        <taxon>Selenomonas</taxon>
    </lineage>
</organism>
<evidence type="ECO:0000256" key="3">
    <source>
        <dbReference type="ARBA" id="ARBA00022723"/>
    </source>
</evidence>
<name>A0ABV3X5Q2_9FIRM</name>
<dbReference type="SUPFAM" id="SSF56796">
    <property type="entry name" value="Dehydroquinate synthase-like"/>
    <property type="match status" value="1"/>
</dbReference>
<dbReference type="InterPro" id="IPR032837">
    <property type="entry name" value="G1PDH"/>
</dbReference>
<keyword evidence="7" id="KW-0443">Lipid metabolism</keyword>
<keyword evidence="8" id="KW-0594">Phospholipid biosynthesis</keyword>
<protein>
    <submittedName>
        <fullName evidence="10">Sn-glycerol-1-phosphate dehydrogenase</fullName>
        <ecNumber evidence="10">1.1.1.261</ecNumber>
    </submittedName>
</protein>
<evidence type="ECO:0000256" key="5">
    <source>
        <dbReference type="ARBA" id="ARBA00023002"/>
    </source>
</evidence>
<dbReference type="GO" id="GO:0050492">
    <property type="term" value="F:glycerol-1-phosphate dehydrogenase [NAD(P)+] activity"/>
    <property type="evidence" value="ECO:0007669"/>
    <property type="project" value="UniProtKB-EC"/>
</dbReference>
<accession>A0ABV3X5Q2</accession>
<dbReference type="PANTHER" id="PTHR43616:SF5">
    <property type="entry name" value="GLYCEROL DEHYDROGENASE 1"/>
    <property type="match status" value="1"/>
</dbReference>
<proteinExistence type="predicted"/>
<evidence type="ECO:0000256" key="2">
    <source>
        <dbReference type="ARBA" id="ARBA00022516"/>
    </source>
</evidence>
<dbReference type="PANTHER" id="PTHR43616">
    <property type="entry name" value="GLYCEROL DEHYDROGENASE"/>
    <property type="match status" value="1"/>
</dbReference>
<dbReference type="InterPro" id="IPR016205">
    <property type="entry name" value="Glycerol_DH"/>
</dbReference>
<evidence type="ECO:0000313" key="10">
    <source>
        <dbReference type="EMBL" id="MEX5285524.1"/>
    </source>
</evidence>
<evidence type="ECO:0000256" key="9">
    <source>
        <dbReference type="ARBA" id="ARBA00023264"/>
    </source>
</evidence>
<gene>
    <name evidence="10" type="ORF">QCO44_07730</name>
</gene>